<organism evidence="2 3">
    <name type="scientific">Sistotremastrum suecicum HHB10207 ss-3</name>
    <dbReference type="NCBI Taxonomy" id="1314776"/>
    <lineage>
        <taxon>Eukaryota</taxon>
        <taxon>Fungi</taxon>
        <taxon>Dikarya</taxon>
        <taxon>Basidiomycota</taxon>
        <taxon>Agaricomycotina</taxon>
        <taxon>Agaricomycetes</taxon>
        <taxon>Sistotremastrales</taxon>
        <taxon>Sistotremastraceae</taxon>
        <taxon>Sistotremastrum</taxon>
    </lineage>
</organism>
<dbReference type="InterPro" id="IPR011010">
    <property type="entry name" value="DNA_brk_join_enz"/>
</dbReference>
<sequence>NFHISLDNDNRPVIQLRLPSAKTAKPGESQTVTLTQQNVCSPHDALRNLATIVPALPSDPLFSWRDSNGEIRPMVKDAALSRINSILMAWGWGTSFGHSFRIGGASFYLAQKVDPEIIRIAGRWKSLAYETYIRAFEQAASRHMADAANRFQAPNATP</sequence>
<evidence type="ECO:0000313" key="3">
    <source>
        <dbReference type="Proteomes" id="UP000076798"/>
    </source>
</evidence>
<dbReference type="PANTHER" id="PTHR34605">
    <property type="entry name" value="PHAGE_INTEGRASE DOMAIN-CONTAINING PROTEIN"/>
    <property type="match status" value="1"/>
</dbReference>
<dbReference type="Gene3D" id="1.10.443.10">
    <property type="entry name" value="Intergrase catalytic core"/>
    <property type="match status" value="1"/>
</dbReference>
<dbReference type="AlphaFoldDB" id="A0A165XPK4"/>
<protein>
    <recommendedName>
        <fullName evidence="4">DNA breaking-rejoining enzyme</fullName>
    </recommendedName>
</protein>
<accession>A0A165XPK4</accession>
<dbReference type="OrthoDB" id="3254696at2759"/>
<dbReference type="Proteomes" id="UP000076798">
    <property type="component" value="Unassembled WGS sequence"/>
</dbReference>
<evidence type="ECO:0000313" key="2">
    <source>
        <dbReference type="EMBL" id="KZT32410.1"/>
    </source>
</evidence>
<dbReference type="InterPro" id="IPR013762">
    <property type="entry name" value="Integrase-like_cat_sf"/>
</dbReference>
<proteinExistence type="predicted"/>
<dbReference type="EMBL" id="KV428338">
    <property type="protein sequence ID" value="KZT32410.1"/>
    <property type="molecule type" value="Genomic_DNA"/>
</dbReference>
<dbReference type="InterPro" id="IPR052925">
    <property type="entry name" value="Phage_Integrase-like_Recomb"/>
</dbReference>
<dbReference type="SUPFAM" id="SSF56349">
    <property type="entry name" value="DNA breaking-rejoining enzymes"/>
    <property type="match status" value="1"/>
</dbReference>
<dbReference type="STRING" id="1314776.A0A165XPK4"/>
<feature type="non-terminal residue" evidence="2">
    <location>
        <position position="1"/>
    </location>
</feature>
<dbReference type="GO" id="GO:0003677">
    <property type="term" value="F:DNA binding"/>
    <property type="evidence" value="ECO:0007669"/>
    <property type="project" value="InterPro"/>
</dbReference>
<name>A0A165XPK4_9AGAM</name>
<gene>
    <name evidence="2" type="ORF">SISSUDRAFT_1055570</name>
</gene>
<dbReference type="GO" id="GO:0006310">
    <property type="term" value="P:DNA recombination"/>
    <property type="evidence" value="ECO:0007669"/>
    <property type="project" value="UniProtKB-KW"/>
</dbReference>
<evidence type="ECO:0000256" key="1">
    <source>
        <dbReference type="ARBA" id="ARBA00023172"/>
    </source>
</evidence>
<evidence type="ECO:0008006" key="4">
    <source>
        <dbReference type="Google" id="ProtNLM"/>
    </source>
</evidence>
<keyword evidence="3" id="KW-1185">Reference proteome</keyword>
<keyword evidence="1" id="KW-0233">DNA recombination</keyword>
<reference evidence="2 3" key="1">
    <citation type="journal article" date="2016" name="Mol. Biol. Evol.">
        <title>Comparative Genomics of Early-Diverging Mushroom-Forming Fungi Provides Insights into the Origins of Lignocellulose Decay Capabilities.</title>
        <authorList>
            <person name="Nagy L.G."/>
            <person name="Riley R."/>
            <person name="Tritt A."/>
            <person name="Adam C."/>
            <person name="Daum C."/>
            <person name="Floudas D."/>
            <person name="Sun H."/>
            <person name="Yadav J.S."/>
            <person name="Pangilinan J."/>
            <person name="Larsson K.H."/>
            <person name="Matsuura K."/>
            <person name="Barry K."/>
            <person name="Labutti K."/>
            <person name="Kuo R."/>
            <person name="Ohm R.A."/>
            <person name="Bhattacharya S.S."/>
            <person name="Shirouzu T."/>
            <person name="Yoshinaga Y."/>
            <person name="Martin F.M."/>
            <person name="Grigoriev I.V."/>
            <person name="Hibbett D.S."/>
        </authorList>
    </citation>
    <scope>NUCLEOTIDE SEQUENCE [LARGE SCALE GENOMIC DNA]</scope>
    <source>
        <strain evidence="2 3">HHB10207 ss-3</strain>
    </source>
</reference>
<dbReference type="GO" id="GO:0015074">
    <property type="term" value="P:DNA integration"/>
    <property type="evidence" value="ECO:0007669"/>
    <property type="project" value="InterPro"/>
</dbReference>
<dbReference type="PANTHER" id="PTHR34605:SF3">
    <property type="entry name" value="P CELL-TYPE AGGLUTINATION PROTEIN MAP4-LIKE-RELATED"/>
    <property type="match status" value="1"/>
</dbReference>